<accession>A0A8S3ZBB3</accession>
<proteinExistence type="predicted"/>
<gene>
    <name evidence="1" type="ORF">CUNI_LOCUS11056</name>
</gene>
<protein>
    <submittedName>
        <fullName evidence="1">Uncharacterized protein</fullName>
    </submittedName>
</protein>
<evidence type="ECO:0000313" key="2">
    <source>
        <dbReference type="Proteomes" id="UP000678393"/>
    </source>
</evidence>
<feature type="non-terminal residue" evidence="1">
    <location>
        <position position="70"/>
    </location>
</feature>
<evidence type="ECO:0000313" key="1">
    <source>
        <dbReference type="EMBL" id="CAG5125498.1"/>
    </source>
</evidence>
<sequence length="70" mass="8072">TKPCEQDDVTYDSNDTPPSFTPAKTYLLHTNIWETLRHADAEEYRRLRMLPGDITNGCLHLRKANTLGIR</sequence>
<dbReference type="EMBL" id="CAJHNH020002075">
    <property type="protein sequence ID" value="CAG5125498.1"/>
    <property type="molecule type" value="Genomic_DNA"/>
</dbReference>
<dbReference type="AlphaFoldDB" id="A0A8S3ZBB3"/>
<keyword evidence="2" id="KW-1185">Reference proteome</keyword>
<name>A0A8S3ZBB3_9EUPU</name>
<dbReference type="OrthoDB" id="49520at2759"/>
<reference evidence="1" key="1">
    <citation type="submission" date="2021-04" db="EMBL/GenBank/DDBJ databases">
        <authorList>
            <consortium name="Molecular Ecology Group"/>
        </authorList>
    </citation>
    <scope>NUCLEOTIDE SEQUENCE</scope>
</reference>
<comment type="caution">
    <text evidence="1">The sequence shown here is derived from an EMBL/GenBank/DDBJ whole genome shotgun (WGS) entry which is preliminary data.</text>
</comment>
<dbReference type="Proteomes" id="UP000678393">
    <property type="component" value="Unassembled WGS sequence"/>
</dbReference>
<organism evidence="1 2">
    <name type="scientific">Candidula unifasciata</name>
    <dbReference type="NCBI Taxonomy" id="100452"/>
    <lineage>
        <taxon>Eukaryota</taxon>
        <taxon>Metazoa</taxon>
        <taxon>Spiralia</taxon>
        <taxon>Lophotrochozoa</taxon>
        <taxon>Mollusca</taxon>
        <taxon>Gastropoda</taxon>
        <taxon>Heterobranchia</taxon>
        <taxon>Euthyneura</taxon>
        <taxon>Panpulmonata</taxon>
        <taxon>Eupulmonata</taxon>
        <taxon>Stylommatophora</taxon>
        <taxon>Helicina</taxon>
        <taxon>Helicoidea</taxon>
        <taxon>Geomitridae</taxon>
        <taxon>Candidula</taxon>
    </lineage>
</organism>